<dbReference type="Proteomes" id="UP000199126">
    <property type="component" value="Unassembled WGS sequence"/>
</dbReference>
<dbReference type="EMBL" id="FODV01000056">
    <property type="protein sequence ID" value="SEP32631.1"/>
    <property type="molecule type" value="Genomic_DNA"/>
</dbReference>
<protein>
    <submittedName>
        <fullName evidence="1">Uncharacterized protein</fullName>
    </submittedName>
</protein>
<keyword evidence="2" id="KW-1185">Reference proteome</keyword>
<reference evidence="2" key="1">
    <citation type="submission" date="2016-10" db="EMBL/GenBank/DDBJ databases">
        <authorList>
            <person name="Varghese N."/>
            <person name="Submissions S."/>
        </authorList>
    </citation>
    <scope>NUCLEOTIDE SEQUENCE [LARGE SCALE GENOMIC DNA]</scope>
    <source>
        <strain evidence="2">CGMCC 1.10121</strain>
    </source>
</reference>
<evidence type="ECO:0000313" key="2">
    <source>
        <dbReference type="Proteomes" id="UP000199126"/>
    </source>
</evidence>
<accession>A0A1H8WYF2</accession>
<sequence>MVTSTRVIIVVLCVLALSSVTSAQPIAAPGGLTDGTPPAFDESASTQPVFTLRVTDGRPCGPTCVVATGTIENAGETAVHDVVGIVVIMADDRVIWSGSQAVGNLQVDEAKTVTQRIRVSFLDVARLKGAQTVTVRATVVTAEGTYTEDHVFAR</sequence>
<dbReference type="AlphaFoldDB" id="A0A1H8WYF2"/>
<organism evidence="1 2">
    <name type="scientific">Halogranum amylolyticum</name>
    <dbReference type="NCBI Taxonomy" id="660520"/>
    <lineage>
        <taxon>Archaea</taxon>
        <taxon>Methanobacteriati</taxon>
        <taxon>Methanobacteriota</taxon>
        <taxon>Stenosarchaea group</taxon>
        <taxon>Halobacteria</taxon>
        <taxon>Halobacteriales</taxon>
        <taxon>Haloferacaceae</taxon>
    </lineage>
</organism>
<evidence type="ECO:0000313" key="1">
    <source>
        <dbReference type="EMBL" id="SEP32631.1"/>
    </source>
</evidence>
<proteinExistence type="predicted"/>
<name>A0A1H8WYF2_9EURY</name>
<gene>
    <name evidence="1" type="ORF">SAMN04487948_1562</name>
</gene>